<dbReference type="CDD" id="cd10456">
    <property type="entry name" value="GIY-YIG_UPF0213"/>
    <property type="match status" value="1"/>
</dbReference>
<dbReference type="Pfam" id="PF01541">
    <property type="entry name" value="GIY-YIG"/>
    <property type="match status" value="1"/>
</dbReference>
<evidence type="ECO:0000313" key="4">
    <source>
        <dbReference type="Proteomes" id="UP000028702"/>
    </source>
</evidence>
<keyword evidence="4" id="KW-1185">Reference proteome</keyword>
<dbReference type="STRING" id="1333998.M2A_2315"/>
<dbReference type="Proteomes" id="UP000028702">
    <property type="component" value="Unassembled WGS sequence"/>
</dbReference>
<proteinExistence type="inferred from homology"/>
<sequence length="96" mass="10650">MKRWYLYILECEGERLYTGISTDVESRFAAHVKGTGAKFTRAFKPLAILYREEHSDRASASAAEARIKALSAAEKRALVAAAQGPARKSPAQRKRP</sequence>
<dbReference type="InterPro" id="IPR050190">
    <property type="entry name" value="UPF0213_domain"/>
</dbReference>
<dbReference type="InterPro" id="IPR035901">
    <property type="entry name" value="GIY-YIG_endonuc_sf"/>
</dbReference>
<dbReference type="PROSITE" id="PS50164">
    <property type="entry name" value="GIY_YIG"/>
    <property type="match status" value="1"/>
</dbReference>
<dbReference type="AlphaFoldDB" id="A0A081BCP8"/>
<dbReference type="PANTHER" id="PTHR34477:SF1">
    <property type="entry name" value="UPF0213 PROTEIN YHBQ"/>
    <property type="match status" value="1"/>
</dbReference>
<dbReference type="InterPro" id="IPR000305">
    <property type="entry name" value="GIY-YIG_endonuc"/>
</dbReference>
<feature type="domain" description="GIY-YIG" evidence="2">
    <location>
        <begin position="2"/>
        <end position="77"/>
    </location>
</feature>
<dbReference type="SUPFAM" id="SSF82771">
    <property type="entry name" value="GIY-YIG endonuclease"/>
    <property type="match status" value="1"/>
</dbReference>
<reference evidence="3 4" key="1">
    <citation type="submission" date="2014-07" db="EMBL/GenBank/DDBJ databases">
        <title>Tepidicaulis marinum gen. nov., sp. nov., a novel marine bacterium denitrifying nitrate to nitrous oxide strictly under microaerobic conditions.</title>
        <authorList>
            <person name="Takeuchi M."/>
            <person name="Yamagishi T."/>
            <person name="Kamagata Y."/>
            <person name="Oshima K."/>
            <person name="Hattori M."/>
            <person name="Katayama T."/>
            <person name="Hanada S."/>
            <person name="Tamaki H."/>
            <person name="Marumo K."/>
            <person name="Maeda H."/>
            <person name="Nedachi M."/>
            <person name="Iwasaki W."/>
            <person name="Suwa Y."/>
            <person name="Sakata S."/>
        </authorList>
    </citation>
    <scope>NUCLEOTIDE SEQUENCE [LARGE SCALE GENOMIC DNA]</scope>
    <source>
        <strain evidence="3 4">MA2</strain>
    </source>
</reference>
<comment type="similarity">
    <text evidence="1">Belongs to the UPF0213 family.</text>
</comment>
<comment type="caution">
    <text evidence="3">The sequence shown here is derived from an EMBL/GenBank/DDBJ whole genome shotgun (WGS) entry which is preliminary data.</text>
</comment>
<dbReference type="PANTHER" id="PTHR34477">
    <property type="entry name" value="UPF0213 PROTEIN YHBQ"/>
    <property type="match status" value="1"/>
</dbReference>
<organism evidence="3 4">
    <name type="scientific">Tepidicaulis marinus</name>
    <dbReference type="NCBI Taxonomy" id="1333998"/>
    <lineage>
        <taxon>Bacteria</taxon>
        <taxon>Pseudomonadati</taxon>
        <taxon>Pseudomonadota</taxon>
        <taxon>Alphaproteobacteria</taxon>
        <taxon>Hyphomicrobiales</taxon>
        <taxon>Parvibaculaceae</taxon>
        <taxon>Tepidicaulis</taxon>
    </lineage>
</organism>
<accession>A0A081BCP8</accession>
<dbReference type="eggNOG" id="COG2827">
    <property type="taxonomic scope" value="Bacteria"/>
</dbReference>
<evidence type="ECO:0000313" key="3">
    <source>
        <dbReference type="EMBL" id="GAK45816.1"/>
    </source>
</evidence>
<dbReference type="EMBL" id="BBIO01000012">
    <property type="protein sequence ID" value="GAK45816.1"/>
    <property type="molecule type" value="Genomic_DNA"/>
</dbReference>
<evidence type="ECO:0000259" key="2">
    <source>
        <dbReference type="PROSITE" id="PS50164"/>
    </source>
</evidence>
<dbReference type="Gene3D" id="3.40.1440.10">
    <property type="entry name" value="GIY-YIG endonuclease"/>
    <property type="match status" value="1"/>
</dbReference>
<evidence type="ECO:0000256" key="1">
    <source>
        <dbReference type="ARBA" id="ARBA00007435"/>
    </source>
</evidence>
<protein>
    <submittedName>
        <fullName evidence="3">Excinuclease ABC subunit C</fullName>
    </submittedName>
</protein>
<gene>
    <name evidence="3" type="ORF">M2A_2315</name>
</gene>
<name>A0A081BCP8_9HYPH</name>